<dbReference type="PATRIC" id="fig|817.53.peg.3909"/>
<dbReference type="AlphaFoldDB" id="A0A0I9S6T9"/>
<dbReference type="Pfam" id="PF18991">
    <property type="entry name" value="DUF5724"/>
    <property type="match status" value="1"/>
</dbReference>
<reference evidence="2" key="2">
    <citation type="submission" date="2014-07" db="EMBL/GenBank/DDBJ databases">
        <title>Genetics and epidemiology of antimicrobial resistance in B. fragilis group.</title>
        <authorList>
            <person name="Sydenham T.V."/>
            <person name="Hasman H."/>
            <person name="Kemp M."/>
            <person name="Justesen U.S."/>
        </authorList>
    </citation>
    <scope>NUCLEOTIDE SEQUENCE [LARGE SCALE GENOMIC DNA]</scope>
    <source>
        <strain evidence="2">DCMOUH0018B</strain>
    </source>
</reference>
<proteinExistence type="predicted"/>
<dbReference type="EMBL" id="JMZZ02000222">
    <property type="protein sequence ID" value="KFX73296.1"/>
    <property type="molecule type" value="Genomic_DNA"/>
</dbReference>
<feature type="domain" description="DUF5724" evidence="1">
    <location>
        <begin position="9"/>
        <end position="599"/>
    </location>
</feature>
<sequence length="612" mass="71627">MKNKKGQPTTEAIFKGIQSGEVFDLFDKLQYQIVIHGELTYSDPWGEVHLFKEQFESAKHDSDSPTAIGCYPFADVWIRFYEEEVRDYSLLLEMCLMASHSRTCVWRKGFGTLLDKLYGEIPLAPYEQALERLEHPYALSEILWALEWDYRDQEVYLKYSHYVLLHLLPMLTPQNITFLYSVREWYGSSHDYRVVLVHCYWIDCWLKHPKRLLTDNEFITDFKIRYELYRLCNFLSYKVEPYPVEFPIRAVDFGRAYQMGLLSEDALITELMDRPLSPTLIEEAAGFFYQKKGRDGRIYTDCRDYDFSGFKKVLEKVTVRILDIELERGKARTDVTSLAQKLDGVFGAEVMIRLLSLMGKEKFIRLDKWYYDTSESRIGMFCNLMLHCAPLPTDTPEWLKMLAERAGITPKRMVEMAVYSPRWLRMTEGAIGWEGLTAAADFFYAYTREYHRDMEESRFTPYTTLSALEISMGVLDTAWFWSVYNTLGRERYEKVFAASKAITDSAGVYSRLRKYTDALVGKYTVEQLEGLVMDNRNKDWVRAYPLAPFTGKARKKEVTERLRFLKAFWISSDSLSGRHSTEKEAVQVAIDNLSGNSGLENLDTKWFKDRVW</sequence>
<protein>
    <recommendedName>
        <fullName evidence="1">DUF5724 domain-containing protein</fullName>
    </recommendedName>
</protein>
<evidence type="ECO:0000313" key="2">
    <source>
        <dbReference type="EMBL" id="KFX73296.1"/>
    </source>
</evidence>
<accession>A0A0I9S6T9</accession>
<gene>
    <name evidence="2" type="ORF">EE52_0218945</name>
</gene>
<comment type="caution">
    <text evidence="2">The sequence shown here is derived from an EMBL/GenBank/DDBJ whole genome shotgun (WGS) entry which is preliminary data.</text>
</comment>
<dbReference type="RefSeq" id="WP_044301655.1">
    <property type="nucleotide sequence ID" value="NZ_CAEUHN010000019.1"/>
</dbReference>
<dbReference type="InterPro" id="IPR043782">
    <property type="entry name" value="DUF5724"/>
</dbReference>
<name>A0A0I9S6T9_BACFG</name>
<evidence type="ECO:0000259" key="1">
    <source>
        <dbReference type="Pfam" id="PF18991"/>
    </source>
</evidence>
<organism evidence="2">
    <name type="scientific">Bacteroides fragilis</name>
    <dbReference type="NCBI Taxonomy" id="817"/>
    <lineage>
        <taxon>Bacteria</taxon>
        <taxon>Pseudomonadati</taxon>
        <taxon>Bacteroidota</taxon>
        <taxon>Bacteroidia</taxon>
        <taxon>Bacteroidales</taxon>
        <taxon>Bacteroidaceae</taxon>
        <taxon>Bacteroides</taxon>
    </lineage>
</organism>
<reference evidence="2" key="1">
    <citation type="book" date="2014" name="THE 24TH EUROPEAN CONGRESS OF CLINICAL MICROBIOLOGY AND INFECTIOUS DISEASES" publisher="ECCMID 2014" city="Barcelona, Spain">
        <title>Identification of resistance genes in three multidrug-resistant Bacteroides fragilis isolates by whole genome sequencing.</title>
        <editorList>
            <person name="Unknown"/>
            <person name="A."/>
        </editorList>
        <authorList>
            <person name="Sydenham T.V."/>
            <person name="Hasman H."/>
            <person name="Wang M."/>
            <person name="Soki J."/>
            <person name="Nagy E."/>
            <person name="Justesen U.S."/>
        </authorList>
    </citation>
    <scope>NUCLEOTIDE SEQUENCE</scope>
    <source>
        <strain evidence="2">DCMOUH0018B</strain>
    </source>
</reference>